<feature type="region of interest" description="Disordered" evidence="1">
    <location>
        <begin position="1"/>
        <end position="118"/>
    </location>
</feature>
<reference evidence="3 4" key="1">
    <citation type="submission" date="2014-04" db="EMBL/GenBank/DDBJ databases">
        <authorList>
            <consortium name="DOE Joint Genome Institute"/>
            <person name="Kuo A."/>
            <person name="Kohler A."/>
            <person name="Costa M.D."/>
            <person name="Nagy L.G."/>
            <person name="Floudas D."/>
            <person name="Copeland A."/>
            <person name="Barry K.W."/>
            <person name="Cichocki N."/>
            <person name="Veneault-Fourrey C."/>
            <person name="LaButti K."/>
            <person name="Lindquist E.A."/>
            <person name="Lipzen A."/>
            <person name="Lundell T."/>
            <person name="Morin E."/>
            <person name="Murat C."/>
            <person name="Sun H."/>
            <person name="Tunlid A."/>
            <person name="Henrissat B."/>
            <person name="Grigoriev I.V."/>
            <person name="Hibbett D.S."/>
            <person name="Martin F."/>
            <person name="Nordberg H.P."/>
            <person name="Cantor M.N."/>
            <person name="Hua S.X."/>
        </authorList>
    </citation>
    <scope>NUCLEOTIDE SEQUENCE [LARGE SCALE GENOMIC DNA]</scope>
    <source>
        <strain evidence="3 4">441</strain>
    </source>
</reference>
<proteinExistence type="predicted"/>
<gene>
    <name evidence="3" type="ORF">PISMIDRAFT_672622</name>
</gene>
<name>A0A0D0AB03_9AGAM</name>
<keyword evidence="2" id="KW-0472">Membrane</keyword>
<dbReference type="Proteomes" id="UP000054018">
    <property type="component" value="Unassembled WGS sequence"/>
</dbReference>
<feature type="region of interest" description="Disordered" evidence="1">
    <location>
        <begin position="162"/>
        <end position="206"/>
    </location>
</feature>
<evidence type="ECO:0000256" key="2">
    <source>
        <dbReference type="SAM" id="Phobius"/>
    </source>
</evidence>
<reference evidence="4" key="2">
    <citation type="submission" date="2015-01" db="EMBL/GenBank/DDBJ databases">
        <title>Evolutionary Origins and Diversification of the Mycorrhizal Mutualists.</title>
        <authorList>
            <consortium name="DOE Joint Genome Institute"/>
            <consortium name="Mycorrhizal Genomics Consortium"/>
            <person name="Kohler A."/>
            <person name="Kuo A."/>
            <person name="Nagy L.G."/>
            <person name="Floudas D."/>
            <person name="Copeland A."/>
            <person name="Barry K.W."/>
            <person name="Cichocki N."/>
            <person name="Veneault-Fourrey C."/>
            <person name="LaButti K."/>
            <person name="Lindquist E.A."/>
            <person name="Lipzen A."/>
            <person name="Lundell T."/>
            <person name="Morin E."/>
            <person name="Murat C."/>
            <person name="Riley R."/>
            <person name="Ohm R."/>
            <person name="Sun H."/>
            <person name="Tunlid A."/>
            <person name="Henrissat B."/>
            <person name="Grigoriev I.V."/>
            <person name="Hibbett D.S."/>
            <person name="Martin F."/>
        </authorList>
    </citation>
    <scope>NUCLEOTIDE SEQUENCE [LARGE SCALE GENOMIC DNA]</scope>
    <source>
        <strain evidence="4">441</strain>
    </source>
</reference>
<evidence type="ECO:0000313" key="3">
    <source>
        <dbReference type="EMBL" id="KIK29203.1"/>
    </source>
</evidence>
<feature type="compositionally biased region" description="Polar residues" evidence="1">
    <location>
        <begin position="49"/>
        <end position="62"/>
    </location>
</feature>
<evidence type="ECO:0000313" key="4">
    <source>
        <dbReference type="Proteomes" id="UP000054018"/>
    </source>
</evidence>
<dbReference type="EMBL" id="KN833690">
    <property type="protein sequence ID" value="KIK29203.1"/>
    <property type="molecule type" value="Genomic_DNA"/>
</dbReference>
<feature type="compositionally biased region" description="Low complexity" evidence="1">
    <location>
        <begin position="193"/>
        <end position="206"/>
    </location>
</feature>
<keyword evidence="2" id="KW-0812">Transmembrane</keyword>
<dbReference type="STRING" id="765257.A0A0D0AB03"/>
<feature type="transmembrane region" description="Helical" evidence="2">
    <location>
        <begin position="305"/>
        <end position="325"/>
    </location>
</feature>
<feature type="compositionally biased region" description="Pro residues" evidence="1">
    <location>
        <begin position="66"/>
        <end position="94"/>
    </location>
</feature>
<keyword evidence="4" id="KW-1185">Reference proteome</keyword>
<sequence length="328" mass="35676">MTSDRKRPQCHQCGSLMRGHKRQGRGKYICPDSSISSTGTEKDRAASEASITESLSTRSNLDSTPLPSPPVSPSPSPSPVPPPAYTPTFKPPPGSSWHWKNPNWKSPPRNSGFGGLPELERISLTPTELNTEYQASIQGDHSTSSATLQEVKQEPIGDSEALWEAGDSDNDDSGSTHSEYFGGFTPMPVDTQSPRSWSPWSHSSDSSNNLSGILRAGTPLFNVFRTRRGDIPKLTRAAGEEGKHMCIINAPPSYPGTAKLPREKANGTVWVLVSDREDDLRYAVDCQQRGMPGTLCLDQQTTKRIGIVDIIFASFVGGFIVALGFKYL</sequence>
<dbReference type="OrthoDB" id="3252109at2759"/>
<dbReference type="AlphaFoldDB" id="A0A0D0AB03"/>
<keyword evidence="2" id="KW-1133">Transmembrane helix</keyword>
<accession>A0A0D0AB03</accession>
<dbReference type="HOGENOM" id="CLU_072841_0_0_1"/>
<organism evidence="3 4">
    <name type="scientific">Pisolithus microcarpus 441</name>
    <dbReference type="NCBI Taxonomy" id="765257"/>
    <lineage>
        <taxon>Eukaryota</taxon>
        <taxon>Fungi</taxon>
        <taxon>Dikarya</taxon>
        <taxon>Basidiomycota</taxon>
        <taxon>Agaricomycotina</taxon>
        <taxon>Agaricomycetes</taxon>
        <taxon>Agaricomycetidae</taxon>
        <taxon>Boletales</taxon>
        <taxon>Sclerodermatineae</taxon>
        <taxon>Pisolithaceae</taxon>
        <taxon>Pisolithus</taxon>
    </lineage>
</organism>
<evidence type="ECO:0000256" key="1">
    <source>
        <dbReference type="SAM" id="MobiDB-lite"/>
    </source>
</evidence>
<protein>
    <submittedName>
        <fullName evidence="3">Uncharacterized protein</fullName>
    </submittedName>
</protein>